<dbReference type="InterPro" id="IPR033131">
    <property type="entry name" value="Pectinesterase_Asp_AS"/>
</dbReference>
<evidence type="ECO:0000256" key="3">
    <source>
        <dbReference type="ARBA" id="ARBA00023085"/>
    </source>
</evidence>
<dbReference type="GO" id="GO:0009279">
    <property type="term" value="C:cell outer membrane"/>
    <property type="evidence" value="ECO:0007669"/>
    <property type="project" value="TreeGrafter"/>
</dbReference>
<dbReference type="PROSITE" id="PS51257">
    <property type="entry name" value="PROKAR_LIPOPROTEIN"/>
    <property type="match status" value="1"/>
</dbReference>
<protein>
    <recommendedName>
        <fullName evidence="5">Pectinesterase</fullName>
        <ecNumber evidence="5">3.1.1.11</ecNumber>
    </recommendedName>
</protein>
<reference evidence="7" key="1">
    <citation type="journal article" date="2014" name="Int. J. Syst. Evol. Microbiol.">
        <title>Complete genome sequence of Corynebacterium casei LMG S-19264T (=DSM 44701T), isolated from a smear-ripened cheese.</title>
        <authorList>
            <consortium name="US DOE Joint Genome Institute (JGI-PGF)"/>
            <person name="Walter F."/>
            <person name="Albersmeier A."/>
            <person name="Kalinowski J."/>
            <person name="Ruckert C."/>
        </authorList>
    </citation>
    <scope>NUCLEOTIDE SEQUENCE</scope>
    <source>
        <strain evidence="7">CGMCC 1.15290</strain>
    </source>
</reference>
<dbReference type="SUPFAM" id="SSF50370">
    <property type="entry name" value="Ricin B-like lectins"/>
    <property type="match status" value="1"/>
</dbReference>
<dbReference type="Proteomes" id="UP000627292">
    <property type="component" value="Unassembled WGS sequence"/>
</dbReference>
<comment type="similarity">
    <text evidence="1">Belongs to the pectinesterase family.</text>
</comment>
<dbReference type="GO" id="GO:0045490">
    <property type="term" value="P:pectin catabolic process"/>
    <property type="evidence" value="ECO:0007669"/>
    <property type="project" value="UniProtKB-UniRule"/>
</dbReference>
<feature type="active site" evidence="4">
    <location>
        <position position="201"/>
    </location>
</feature>
<feature type="domain" description="Ricin B lectin" evidence="6">
    <location>
        <begin position="364"/>
        <end position="501"/>
    </location>
</feature>
<dbReference type="RefSeq" id="WP_188951411.1">
    <property type="nucleotide sequence ID" value="NZ_BMIB01000002.1"/>
</dbReference>
<organism evidence="7 8">
    <name type="scientific">Filimonas zeae</name>
    <dbReference type="NCBI Taxonomy" id="1737353"/>
    <lineage>
        <taxon>Bacteria</taxon>
        <taxon>Pseudomonadati</taxon>
        <taxon>Bacteroidota</taxon>
        <taxon>Chitinophagia</taxon>
        <taxon>Chitinophagales</taxon>
        <taxon>Chitinophagaceae</taxon>
        <taxon>Filimonas</taxon>
    </lineage>
</organism>
<evidence type="ECO:0000259" key="6">
    <source>
        <dbReference type="SMART" id="SM00458"/>
    </source>
</evidence>
<proteinExistence type="inferred from homology"/>
<evidence type="ECO:0000313" key="7">
    <source>
        <dbReference type="EMBL" id="GGH63742.1"/>
    </source>
</evidence>
<dbReference type="InterPro" id="IPR000772">
    <property type="entry name" value="Ricin_B_lectin"/>
</dbReference>
<dbReference type="InterPro" id="IPR000070">
    <property type="entry name" value="Pectinesterase_cat"/>
</dbReference>
<accession>A0A917IU85</accession>
<dbReference type="PANTHER" id="PTHR31321">
    <property type="entry name" value="ACYL-COA THIOESTER HYDROLASE YBHC-RELATED"/>
    <property type="match status" value="1"/>
</dbReference>
<gene>
    <name evidence="7" type="ORF">GCM10011379_14990</name>
</gene>
<dbReference type="EMBL" id="BMIB01000002">
    <property type="protein sequence ID" value="GGH63742.1"/>
    <property type="molecule type" value="Genomic_DNA"/>
</dbReference>
<dbReference type="Gene3D" id="2.80.10.50">
    <property type="match status" value="2"/>
</dbReference>
<dbReference type="Gene3D" id="2.160.20.10">
    <property type="entry name" value="Single-stranded right-handed beta-helix, Pectin lyase-like"/>
    <property type="match status" value="1"/>
</dbReference>
<dbReference type="PROSITE" id="PS00503">
    <property type="entry name" value="PECTINESTERASE_2"/>
    <property type="match status" value="1"/>
</dbReference>
<evidence type="ECO:0000313" key="8">
    <source>
        <dbReference type="Proteomes" id="UP000627292"/>
    </source>
</evidence>
<evidence type="ECO:0000256" key="4">
    <source>
        <dbReference type="PROSITE-ProRule" id="PRU10040"/>
    </source>
</evidence>
<sequence length="504" mass="52690">MKLIPKLAAIILAASLFGCNKQQLSDNAALPLTGAQANVAAAAAVSVTVAKDGSGNYTTVQAALNAVAANSSTRTVINIKNGTYKEVLTIAADKKNVSLLGESTTGVKLTYDNYSSKTNPATGTGYGTSGSASTFIKGEGFYAQNITFENSSGPVGQALAVNITADKTVFNNCRFLGRQDTWYGSNCRVYLRNCYIEGTTDFIFGSATAFFDGCSIYSYGGTAITAANTANYVTYGLVFNNCTVTAASGVSTLLGRTWGGYAATAFVNSALPSNISAAGWSNWGNSANDATARYNEYGNTGSGANTSGRVSWSKVLTSAQAANYTSYTNVLKTTYASSPVTDNWNPNTIINDPSSGPVSGITSGATYSILAKHSGKALDVKQSSTTHGGVLHQWGYAGTNNQKFIINDLGGGYYNIINVNSGLCVDVKDASTANGAVIQQWGYAGSANQQFSIISTGNGYYKILNRNSGKGLDVKDASTANGAVVQQYNFSNGDNQQWQLNKLN</sequence>
<evidence type="ECO:0000256" key="1">
    <source>
        <dbReference type="ARBA" id="ARBA00008891"/>
    </source>
</evidence>
<dbReference type="PROSITE" id="PS50231">
    <property type="entry name" value="RICIN_B_LECTIN"/>
    <property type="match status" value="1"/>
</dbReference>
<dbReference type="InterPro" id="IPR035992">
    <property type="entry name" value="Ricin_B-like_lectins"/>
</dbReference>
<dbReference type="EC" id="3.1.1.11" evidence="5"/>
<dbReference type="SMART" id="SM00458">
    <property type="entry name" value="RICIN"/>
    <property type="match status" value="1"/>
</dbReference>
<evidence type="ECO:0000256" key="5">
    <source>
        <dbReference type="RuleBase" id="RU000589"/>
    </source>
</evidence>
<keyword evidence="8" id="KW-1185">Reference proteome</keyword>
<dbReference type="InterPro" id="IPR012334">
    <property type="entry name" value="Pectin_lyas_fold"/>
</dbReference>
<dbReference type="GO" id="GO:0030599">
    <property type="term" value="F:pectinesterase activity"/>
    <property type="evidence" value="ECO:0007669"/>
    <property type="project" value="UniProtKB-UniRule"/>
</dbReference>
<dbReference type="AlphaFoldDB" id="A0A917IU85"/>
<dbReference type="SUPFAM" id="SSF51126">
    <property type="entry name" value="Pectin lyase-like"/>
    <property type="match status" value="1"/>
</dbReference>
<name>A0A917IU85_9BACT</name>
<dbReference type="InterPro" id="IPR011050">
    <property type="entry name" value="Pectin_lyase_fold/virulence"/>
</dbReference>
<dbReference type="Pfam" id="PF14200">
    <property type="entry name" value="RicinB_lectin_2"/>
    <property type="match status" value="2"/>
</dbReference>
<keyword evidence="3 5" id="KW-0063">Aspartyl esterase</keyword>
<comment type="pathway">
    <text evidence="5">Glycan metabolism; pectin degradation; 2-dehydro-3-deoxy-D-gluconate from pectin: step 1/5.</text>
</comment>
<dbReference type="Pfam" id="PF01095">
    <property type="entry name" value="Pectinesterase"/>
    <property type="match status" value="1"/>
</dbReference>
<comment type="caution">
    <text evidence="7">The sequence shown here is derived from an EMBL/GenBank/DDBJ whole genome shotgun (WGS) entry which is preliminary data.</text>
</comment>
<comment type="catalytic activity">
    <reaction evidence="5">
        <text>[(1-&gt;4)-alpha-D-galacturonosyl methyl ester](n) + n H2O = [(1-&gt;4)-alpha-D-galacturonosyl](n) + n methanol + n H(+)</text>
        <dbReference type="Rhea" id="RHEA:22380"/>
        <dbReference type="Rhea" id="RHEA-COMP:14570"/>
        <dbReference type="Rhea" id="RHEA-COMP:14573"/>
        <dbReference type="ChEBI" id="CHEBI:15377"/>
        <dbReference type="ChEBI" id="CHEBI:15378"/>
        <dbReference type="ChEBI" id="CHEBI:17790"/>
        <dbReference type="ChEBI" id="CHEBI:140522"/>
        <dbReference type="ChEBI" id="CHEBI:140523"/>
        <dbReference type="EC" id="3.1.1.11"/>
    </reaction>
</comment>
<dbReference type="GO" id="GO:0042545">
    <property type="term" value="P:cell wall modification"/>
    <property type="evidence" value="ECO:0007669"/>
    <property type="project" value="UniProtKB-UniRule"/>
</dbReference>
<reference evidence="7" key="2">
    <citation type="submission" date="2020-09" db="EMBL/GenBank/DDBJ databases">
        <authorList>
            <person name="Sun Q."/>
            <person name="Zhou Y."/>
        </authorList>
    </citation>
    <scope>NUCLEOTIDE SEQUENCE</scope>
    <source>
        <strain evidence="7">CGMCC 1.15290</strain>
    </source>
</reference>
<evidence type="ECO:0000256" key="2">
    <source>
        <dbReference type="ARBA" id="ARBA00022801"/>
    </source>
</evidence>
<keyword evidence="2 5" id="KW-0378">Hydrolase</keyword>
<dbReference type="PANTHER" id="PTHR31321:SF57">
    <property type="entry name" value="PECTINESTERASE 53-RELATED"/>
    <property type="match status" value="1"/>
</dbReference>